<name>R8B9X3_PHAM7</name>
<proteinExistence type="predicted"/>
<accession>R8B9X3</accession>
<dbReference type="GeneID" id="19329230"/>
<sequence length="155" mass="18246">MLRAIHRCLAPGGSLRLILINPAPEVNTLGPRLRTWLEKHLLLNLELKFRCMNPTKLFPNWLEETHLRAEGSTIVRPKFHAIAGDLPKVEDLETHFDITPRLYSQVGRMLWKEVWGRHVATDNWWWEDKSIVQECKELGTFWQYHLITAVRQESE</sequence>
<reference evidence="2" key="1">
    <citation type="journal article" date="2013" name="Genome Announc.">
        <title>Draft genome sequence of the ascomycete Phaeoacremonium aleophilum strain UCR-PA7, a causal agent of the esca disease complex in grapevines.</title>
        <authorList>
            <person name="Blanco-Ulate B."/>
            <person name="Rolshausen P."/>
            <person name="Cantu D."/>
        </authorList>
    </citation>
    <scope>NUCLEOTIDE SEQUENCE [LARGE SCALE GENOMIC DNA]</scope>
    <source>
        <strain evidence="2">UCR-PA7</strain>
    </source>
</reference>
<dbReference type="KEGG" id="tmn:UCRPA7_8385"/>
<dbReference type="AlphaFoldDB" id="R8B9X3"/>
<dbReference type="RefSeq" id="XP_007919090.1">
    <property type="nucleotide sequence ID" value="XM_007920899.1"/>
</dbReference>
<evidence type="ECO:0000313" key="2">
    <source>
        <dbReference type="Proteomes" id="UP000014074"/>
    </source>
</evidence>
<dbReference type="OrthoDB" id="3902588at2759"/>
<dbReference type="Proteomes" id="UP000014074">
    <property type="component" value="Unassembled WGS sequence"/>
</dbReference>
<organism evidence="1 2">
    <name type="scientific">Phaeoacremonium minimum (strain UCR-PA7)</name>
    <name type="common">Esca disease fungus</name>
    <name type="synonym">Togninia minima</name>
    <dbReference type="NCBI Taxonomy" id="1286976"/>
    <lineage>
        <taxon>Eukaryota</taxon>
        <taxon>Fungi</taxon>
        <taxon>Dikarya</taxon>
        <taxon>Ascomycota</taxon>
        <taxon>Pezizomycotina</taxon>
        <taxon>Sordariomycetes</taxon>
        <taxon>Sordariomycetidae</taxon>
        <taxon>Togniniales</taxon>
        <taxon>Togniniaceae</taxon>
        <taxon>Phaeoacremonium</taxon>
    </lineage>
</organism>
<dbReference type="eggNOG" id="ENOG502SKZZ">
    <property type="taxonomic scope" value="Eukaryota"/>
</dbReference>
<dbReference type="HOGENOM" id="CLU_143035_0_0_1"/>
<gene>
    <name evidence="1" type="ORF">UCRPA7_8385</name>
</gene>
<evidence type="ECO:0000313" key="1">
    <source>
        <dbReference type="EMBL" id="EON96115.1"/>
    </source>
</evidence>
<protein>
    <submittedName>
        <fullName evidence="1">Uncharacterized protein</fullName>
    </submittedName>
</protein>
<keyword evidence="2" id="KW-1185">Reference proteome</keyword>
<dbReference type="EMBL" id="KB933360">
    <property type="protein sequence ID" value="EON96115.1"/>
    <property type="molecule type" value="Genomic_DNA"/>
</dbReference>